<comment type="cofactor">
    <cofactor evidence="8">
        <name>Mn(2+)</name>
        <dbReference type="ChEBI" id="CHEBI:29035"/>
    </cofactor>
    <text evidence="8">Binds 2 manganese ions per subunit.</text>
</comment>
<keyword evidence="1 8" id="KW-0436">Ligase</keyword>
<comment type="similarity">
    <text evidence="8">Belongs to the RtcB family.</text>
</comment>
<evidence type="ECO:0000313" key="10">
    <source>
        <dbReference type="Proteomes" id="UP000765802"/>
    </source>
</evidence>
<proteinExistence type="inferred from homology"/>
<keyword evidence="2 8" id="KW-0479">Metal-binding</keyword>
<evidence type="ECO:0000256" key="8">
    <source>
        <dbReference type="RuleBase" id="RU371113"/>
    </source>
</evidence>
<evidence type="ECO:0000256" key="7">
    <source>
        <dbReference type="ARBA" id="ARBA00047746"/>
    </source>
</evidence>
<dbReference type="EMBL" id="MBUA01000001">
    <property type="protein sequence ID" value="MBC6489763.1"/>
    <property type="molecule type" value="Genomic_DNA"/>
</dbReference>
<sequence length="481" mass="52307">MLQVSQLKKLADYLWEIPASTRPGMLVPAYVYCKEEMLEHILSDRSLEQLINVASLPGIEKAAIVMPDAHEGYGFPIGGVAATRWPEGLISPGGIGYDINCGVRLLLTPLNYEDVAGKLELFSQELAATIPSGTGKGGEIKLAPEEMDEVLRMGAGWAVRNGMGNEADLAMIESNGCLINADPAAVSEQAKQRGYDQLGTIGAGNHFVEVDKVSEIFDESAARSFGIRKEQVVILIHTGSRGLGHQVATDYLRLMMNVMSEYHYKPRDRELAGVPFNSKEGQDYFNAMAAAANFAWCNREIITYEIRQAWQAVFNRSGDEIQLLYDVAHNIAKIEEHIVDGKPKKLIVHRKGATRAFGPGNEELPEKFRTTGQPVLIPGSMGTASYVLVGTNKSMETTFGSTCHGAGRTLSRTAVKKLVGGPQLKQALRDQGIFVEAGSWRGLAEEAPIAYKDIDLVVDTVHESGIALKVAKLKPLVVVKG</sequence>
<evidence type="ECO:0000256" key="3">
    <source>
        <dbReference type="ARBA" id="ARBA00022741"/>
    </source>
</evidence>
<dbReference type="Proteomes" id="UP000765802">
    <property type="component" value="Unassembled WGS sequence"/>
</dbReference>
<comment type="catalytic activity">
    <reaction evidence="7">
        <text>a 3'-end 3'-phospho-ribonucleotide-RNA + a 5'-end dephospho-ribonucleoside-RNA + GTP = a ribonucleotidyl-ribonucleotide-RNA + GMP + diphosphate</text>
        <dbReference type="Rhea" id="RHEA:68076"/>
        <dbReference type="Rhea" id="RHEA-COMP:10463"/>
        <dbReference type="Rhea" id="RHEA-COMP:13936"/>
        <dbReference type="Rhea" id="RHEA-COMP:17355"/>
        <dbReference type="ChEBI" id="CHEBI:33019"/>
        <dbReference type="ChEBI" id="CHEBI:37565"/>
        <dbReference type="ChEBI" id="CHEBI:58115"/>
        <dbReference type="ChEBI" id="CHEBI:83062"/>
        <dbReference type="ChEBI" id="CHEBI:138284"/>
        <dbReference type="ChEBI" id="CHEBI:173118"/>
        <dbReference type="EC" id="6.5.1.8"/>
    </reaction>
</comment>
<reference evidence="9 10" key="1">
    <citation type="submission" date="2016-07" db="EMBL/GenBank/DDBJ databases">
        <title>Genome analysis of Flavihumibacter stibioxidans YS-17.</title>
        <authorList>
            <person name="Shi K."/>
            <person name="Han Y."/>
            <person name="Wang G."/>
        </authorList>
    </citation>
    <scope>NUCLEOTIDE SEQUENCE [LARGE SCALE GENOMIC DNA]</scope>
    <source>
        <strain evidence="9 10">YS-17</strain>
    </source>
</reference>
<name>A0ABR7M414_9BACT</name>
<dbReference type="RefSeq" id="WP_187255114.1">
    <property type="nucleotide sequence ID" value="NZ_JBHULF010000006.1"/>
</dbReference>
<keyword evidence="6 8" id="KW-0464">Manganese</keyword>
<comment type="subunit">
    <text evidence="8">Monomer.</text>
</comment>
<gene>
    <name evidence="8" type="primary">rtcB</name>
    <name evidence="9" type="ORF">BC349_02200</name>
</gene>
<evidence type="ECO:0000256" key="6">
    <source>
        <dbReference type="ARBA" id="ARBA00023211"/>
    </source>
</evidence>
<evidence type="ECO:0000256" key="4">
    <source>
        <dbReference type="ARBA" id="ARBA00022800"/>
    </source>
</evidence>
<dbReference type="PROSITE" id="PS01288">
    <property type="entry name" value="UPF0027"/>
    <property type="match status" value="1"/>
</dbReference>
<comment type="caution">
    <text evidence="9">The sequence shown here is derived from an EMBL/GenBank/DDBJ whole genome shotgun (WGS) entry which is preliminary data.</text>
</comment>
<keyword evidence="3" id="KW-0547">Nucleotide-binding</keyword>
<protein>
    <recommendedName>
        <fullName evidence="8">tRNA-splicing ligase RtcB</fullName>
        <ecNumber evidence="8">6.5.1.-</ecNumber>
    </recommendedName>
</protein>
<organism evidence="9 10">
    <name type="scientific">Flavihumibacter stibioxidans</name>
    <dbReference type="NCBI Taxonomy" id="1834163"/>
    <lineage>
        <taxon>Bacteria</taxon>
        <taxon>Pseudomonadati</taxon>
        <taxon>Bacteroidota</taxon>
        <taxon>Chitinophagia</taxon>
        <taxon>Chitinophagales</taxon>
        <taxon>Chitinophagaceae</taxon>
        <taxon>Flavihumibacter</taxon>
    </lineage>
</organism>
<keyword evidence="10" id="KW-1185">Reference proteome</keyword>
<accession>A0ABR7M414</accession>
<dbReference type="Gene3D" id="3.90.1860.10">
    <property type="entry name" value="tRNA-splicing ligase RtcB"/>
    <property type="match status" value="1"/>
</dbReference>
<dbReference type="GO" id="GO:0016874">
    <property type="term" value="F:ligase activity"/>
    <property type="evidence" value="ECO:0007669"/>
    <property type="project" value="UniProtKB-KW"/>
</dbReference>
<keyword evidence="4" id="KW-0692">RNA repair</keyword>
<evidence type="ECO:0000256" key="1">
    <source>
        <dbReference type="ARBA" id="ARBA00022598"/>
    </source>
</evidence>
<dbReference type="Pfam" id="PF01139">
    <property type="entry name" value="RtcB"/>
    <property type="match status" value="1"/>
</dbReference>
<evidence type="ECO:0000313" key="9">
    <source>
        <dbReference type="EMBL" id="MBC6489763.1"/>
    </source>
</evidence>
<dbReference type="SUPFAM" id="SSF103365">
    <property type="entry name" value="Hypothetical protein PH1602"/>
    <property type="match status" value="1"/>
</dbReference>
<dbReference type="PANTHER" id="PTHR11118:SF1">
    <property type="entry name" value="RNA-SPLICING LIGASE RTCB HOMOLOG"/>
    <property type="match status" value="1"/>
</dbReference>
<evidence type="ECO:0000256" key="5">
    <source>
        <dbReference type="ARBA" id="ARBA00023134"/>
    </source>
</evidence>
<dbReference type="InterPro" id="IPR036025">
    <property type="entry name" value="RtcB-like_sf"/>
</dbReference>
<dbReference type="EC" id="6.5.1.-" evidence="8"/>
<dbReference type="PANTHER" id="PTHR11118">
    <property type="entry name" value="RNA-SPLICING LIGASE RTCB HOMOLOG"/>
    <property type="match status" value="1"/>
</dbReference>
<keyword evidence="5" id="KW-0342">GTP-binding</keyword>
<evidence type="ECO:0000256" key="2">
    <source>
        <dbReference type="ARBA" id="ARBA00022723"/>
    </source>
</evidence>
<dbReference type="InterPro" id="IPR001233">
    <property type="entry name" value="RtcB"/>
</dbReference>